<dbReference type="AlphaFoldDB" id="U5W5B0"/>
<name>U5W5B0_9ACTN</name>
<dbReference type="KEGG" id="afs:AFR_29680"/>
<evidence type="ECO:0000259" key="1">
    <source>
        <dbReference type="SMART" id="SM00471"/>
    </source>
</evidence>
<organism evidence="2 3">
    <name type="scientific">Actinoplanes friuliensis DSM 7358</name>
    <dbReference type="NCBI Taxonomy" id="1246995"/>
    <lineage>
        <taxon>Bacteria</taxon>
        <taxon>Bacillati</taxon>
        <taxon>Actinomycetota</taxon>
        <taxon>Actinomycetes</taxon>
        <taxon>Micromonosporales</taxon>
        <taxon>Micromonosporaceae</taxon>
        <taxon>Actinoplanes</taxon>
    </lineage>
</organism>
<protein>
    <submittedName>
        <fullName evidence="2">GTP pyrophosphokinase</fullName>
    </submittedName>
</protein>
<evidence type="ECO:0000313" key="2">
    <source>
        <dbReference type="EMBL" id="AGZ44197.1"/>
    </source>
</evidence>
<dbReference type="GO" id="GO:0005886">
    <property type="term" value="C:plasma membrane"/>
    <property type="evidence" value="ECO:0007669"/>
    <property type="project" value="TreeGrafter"/>
</dbReference>
<dbReference type="Proteomes" id="UP000017746">
    <property type="component" value="Chromosome"/>
</dbReference>
<dbReference type="GO" id="GO:0016301">
    <property type="term" value="F:kinase activity"/>
    <property type="evidence" value="ECO:0007669"/>
    <property type="project" value="UniProtKB-KW"/>
</dbReference>
<dbReference type="Pfam" id="PF13328">
    <property type="entry name" value="HD_4"/>
    <property type="match status" value="1"/>
</dbReference>
<accession>U5W5B0</accession>
<keyword evidence="2" id="KW-0808">Transferase</keyword>
<dbReference type="Gene3D" id="1.10.3210.10">
    <property type="entry name" value="Hypothetical protein af1432"/>
    <property type="match status" value="1"/>
</dbReference>
<feature type="domain" description="HD/PDEase" evidence="1">
    <location>
        <begin position="38"/>
        <end position="133"/>
    </location>
</feature>
<dbReference type="STRING" id="1246995.AFR_29680"/>
<proteinExistence type="predicted"/>
<dbReference type="PANTHER" id="PTHR21262">
    <property type="entry name" value="GUANOSINE-3',5'-BIS DIPHOSPHATE 3'-PYROPHOSPHOHYDROLASE"/>
    <property type="match status" value="1"/>
</dbReference>
<reference evidence="2 3" key="1">
    <citation type="journal article" date="2014" name="J. Biotechnol.">
        <title>Complete genome sequence of the actinobacterium Actinoplanes friuliensis HAG 010964, producer of the lipopeptide antibiotic friulimycin.</title>
        <authorList>
            <person name="Ruckert C."/>
            <person name="Szczepanowski R."/>
            <person name="Albersmeier A."/>
            <person name="Goesmann A."/>
            <person name="Fischer N."/>
            <person name="Steinkamper A."/>
            <person name="Puhler A."/>
            <person name="Biener R."/>
            <person name="Schwartz D."/>
            <person name="Kalinowski J."/>
        </authorList>
    </citation>
    <scope>NUCLEOTIDE SEQUENCE [LARGE SCALE GENOMIC DNA]</scope>
    <source>
        <strain evidence="2 3">DSM 7358</strain>
    </source>
</reference>
<dbReference type="InterPro" id="IPR003607">
    <property type="entry name" value="HD/PDEase_dom"/>
</dbReference>
<dbReference type="EMBL" id="CP006272">
    <property type="protein sequence ID" value="AGZ44197.1"/>
    <property type="molecule type" value="Genomic_DNA"/>
</dbReference>
<dbReference type="PANTHER" id="PTHR21262:SF31">
    <property type="entry name" value="GTP PYROPHOSPHOKINASE"/>
    <property type="match status" value="1"/>
</dbReference>
<dbReference type="SUPFAM" id="SSF109604">
    <property type="entry name" value="HD-domain/PDEase-like"/>
    <property type="match status" value="1"/>
</dbReference>
<dbReference type="HOGENOM" id="CLU_1096798_0_0_11"/>
<gene>
    <name evidence="2" type="ORF">AFR_29680</name>
</gene>
<dbReference type="SMART" id="SM00471">
    <property type="entry name" value="HDc"/>
    <property type="match status" value="1"/>
</dbReference>
<dbReference type="PATRIC" id="fig|1246995.3.peg.6016"/>
<evidence type="ECO:0000313" key="3">
    <source>
        <dbReference type="Proteomes" id="UP000017746"/>
    </source>
</evidence>
<keyword evidence="3" id="KW-1185">Reference proteome</keyword>
<dbReference type="eggNOG" id="COG0317">
    <property type="taxonomic scope" value="Bacteria"/>
</dbReference>
<sequence>MGSLVRVLSDTERHQDIPLVWNAYEVAERAHRGQRRVNGDRYISHPIEVATIVARHGGTVPAVCAALLHDVIEDTPFTAAQLRHEFGPDIAALVEALTDQVVREDETAAPELTLVTIADRLHNMRTLRRKPAASRQRASLDTLVFHVPLAQRLDEPALATELADLACATLDALTCDSAETRRLRVLAAMRRADPRLASEVAAALGAGAAVGVPEWALAGGSAGLLALVTAAVFGRDPRAARRLAEILAVWRRN</sequence>
<keyword evidence="2" id="KW-0418">Kinase</keyword>